<dbReference type="EMBL" id="AJWY01004379">
    <property type="protein sequence ID" value="EKC72550.1"/>
    <property type="molecule type" value="Genomic_DNA"/>
</dbReference>
<reference evidence="1" key="1">
    <citation type="journal article" date="2013" name="Environ. Microbiol.">
        <title>Microbiota from the distal guts of lean and obese adolescents exhibit partial functional redundancy besides clear differences in community structure.</title>
        <authorList>
            <person name="Ferrer M."/>
            <person name="Ruiz A."/>
            <person name="Lanza F."/>
            <person name="Haange S.B."/>
            <person name="Oberbach A."/>
            <person name="Till H."/>
            <person name="Bargiela R."/>
            <person name="Campoy C."/>
            <person name="Segura M.T."/>
            <person name="Richter M."/>
            <person name="von Bergen M."/>
            <person name="Seifert J."/>
            <person name="Suarez A."/>
        </authorList>
    </citation>
    <scope>NUCLEOTIDE SEQUENCE</scope>
</reference>
<accession>K1U2I2</accession>
<protein>
    <submittedName>
        <fullName evidence="1">Uncharacterized protein</fullName>
    </submittedName>
</protein>
<name>K1U2I2_9ZZZZ</name>
<comment type="caution">
    <text evidence="1">The sequence shown here is derived from an EMBL/GenBank/DDBJ whole genome shotgun (WGS) entry which is preliminary data.</text>
</comment>
<gene>
    <name evidence="1" type="ORF">LEA_06686</name>
</gene>
<dbReference type="AlphaFoldDB" id="K1U2I2"/>
<sequence length="28" mass="2928">MFASSGMMLASTALGRINQVMEAPTLEA</sequence>
<feature type="non-terminal residue" evidence="1">
    <location>
        <position position="28"/>
    </location>
</feature>
<proteinExistence type="predicted"/>
<evidence type="ECO:0000313" key="1">
    <source>
        <dbReference type="EMBL" id="EKC72550.1"/>
    </source>
</evidence>
<organism evidence="1">
    <name type="scientific">human gut metagenome</name>
    <dbReference type="NCBI Taxonomy" id="408170"/>
    <lineage>
        <taxon>unclassified sequences</taxon>
        <taxon>metagenomes</taxon>
        <taxon>organismal metagenomes</taxon>
    </lineage>
</organism>